<proteinExistence type="predicted"/>
<name>A0A0E9XM65_ANGAN</name>
<reference evidence="1" key="2">
    <citation type="journal article" date="2015" name="Fish Shellfish Immunol.">
        <title>Early steps in the European eel (Anguilla anguilla)-Vibrio vulnificus interaction in the gills: Role of the RtxA13 toxin.</title>
        <authorList>
            <person name="Callol A."/>
            <person name="Pajuelo D."/>
            <person name="Ebbesson L."/>
            <person name="Teles M."/>
            <person name="MacKenzie S."/>
            <person name="Amaro C."/>
        </authorList>
    </citation>
    <scope>NUCLEOTIDE SEQUENCE</scope>
</reference>
<evidence type="ECO:0000313" key="1">
    <source>
        <dbReference type="EMBL" id="JAI02789.1"/>
    </source>
</evidence>
<reference evidence="1" key="1">
    <citation type="submission" date="2014-11" db="EMBL/GenBank/DDBJ databases">
        <authorList>
            <person name="Amaro Gonzalez C."/>
        </authorList>
    </citation>
    <scope>NUCLEOTIDE SEQUENCE</scope>
</reference>
<protein>
    <submittedName>
        <fullName evidence="1">Uncharacterized protein</fullName>
    </submittedName>
</protein>
<accession>A0A0E9XM65</accession>
<organism evidence="1">
    <name type="scientific">Anguilla anguilla</name>
    <name type="common">European freshwater eel</name>
    <name type="synonym">Muraena anguilla</name>
    <dbReference type="NCBI Taxonomy" id="7936"/>
    <lineage>
        <taxon>Eukaryota</taxon>
        <taxon>Metazoa</taxon>
        <taxon>Chordata</taxon>
        <taxon>Craniata</taxon>
        <taxon>Vertebrata</taxon>
        <taxon>Euteleostomi</taxon>
        <taxon>Actinopterygii</taxon>
        <taxon>Neopterygii</taxon>
        <taxon>Teleostei</taxon>
        <taxon>Anguilliformes</taxon>
        <taxon>Anguillidae</taxon>
        <taxon>Anguilla</taxon>
    </lineage>
</organism>
<sequence length="12" mass="1289">MLSPKTAHSQCS</sequence>
<dbReference type="EMBL" id="GBXM01005789">
    <property type="protein sequence ID" value="JAI02789.1"/>
    <property type="molecule type" value="Transcribed_RNA"/>
</dbReference>